<gene>
    <name evidence="2" type="ORF">B1J93_18250</name>
</gene>
<dbReference type="EMBL" id="MVIT01000077">
    <property type="protein sequence ID" value="OOV40269.1"/>
    <property type="molecule type" value="Genomic_DNA"/>
</dbReference>
<evidence type="ECO:0000313" key="3">
    <source>
        <dbReference type="Proteomes" id="UP000191008"/>
    </source>
</evidence>
<accession>A0A1T1DHE8</accession>
<keyword evidence="1" id="KW-0472">Membrane</keyword>
<name>A0A1T1DHE8_9LEPT</name>
<keyword evidence="1" id="KW-1133">Transmembrane helix</keyword>
<sequence>MRILELLKNSIVKIRKIASIVHSIQSNTNRSRINFSTTLLCTVFILILLFRISYILLNL</sequence>
<organism evidence="2 3">
    <name type="scientific">Leptospira kirschneri serovar Pomona</name>
    <dbReference type="NCBI Taxonomy" id="561005"/>
    <lineage>
        <taxon>Bacteria</taxon>
        <taxon>Pseudomonadati</taxon>
        <taxon>Spirochaetota</taxon>
        <taxon>Spirochaetia</taxon>
        <taxon>Leptospirales</taxon>
        <taxon>Leptospiraceae</taxon>
        <taxon>Leptospira</taxon>
    </lineage>
</organism>
<comment type="caution">
    <text evidence="2">The sequence shown here is derived from an EMBL/GenBank/DDBJ whole genome shotgun (WGS) entry which is preliminary data.</text>
</comment>
<reference evidence="2 3" key="1">
    <citation type="submission" date="2017-02" db="EMBL/GenBank/DDBJ databases">
        <title>Comparative genomic analysis of Brazilian Leptospira kirschneri strains of different serogroups.</title>
        <authorList>
            <person name="Moreno L.Z."/>
            <person name="Miraglia F."/>
            <person name="Kremer F.S."/>
            <person name="Eslabao M.R."/>
            <person name="Lilenbaum W."/>
            <person name="Dellagostin O.A."/>
            <person name="Moreno A.M."/>
        </authorList>
    </citation>
    <scope>NUCLEOTIDE SEQUENCE [LARGE SCALE GENOMIC DNA]</scope>
    <source>
        <strain evidence="2 3">M110/06</strain>
    </source>
</reference>
<evidence type="ECO:0000256" key="1">
    <source>
        <dbReference type="SAM" id="Phobius"/>
    </source>
</evidence>
<dbReference type="Proteomes" id="UP000191008">
    <property type="component" value="Unassembled WGS sequence"/>
</dbReference>
<keyword evidence="1" id="KW-0812">Transmembrane</keyword>
<evidence type="ECO:0000313" key="2">
    <source>
        <dbReference type="EMBL" id="OOV40269.1"/>
    </source>
</evidence>
<protein>
    <submittedName>
        <fullName evidence="2">Uncharacterized protein</fullName>
    </submittedName>
</protein>
<dbReference type="AlphaFoldDB" id="A0A1T1DHE8"/>
<feature type="transmembrane region" description="Helical" evidence="1">
    <location>
        <begin position="33"/>
        <end position="57"/>
    </location>
</feature>
<proteinExistence type="predicted"/>